<reference evidence="1" key="2">
    <citation type="submission" date="2020-11" db="EMBL/GenBank/DDBJ databases">
        <authorList>
            <person name="McCartney M.A."/>
            <person name="Auch B."/>
            <person name="Kono T."/>
            <person name="Mallez S."/>
            <person name="Becker A."/>
            <person name="Gohl D.M."/>
            <person name="Silverstein K.A.T."/>
            <person name="Koren S."/>
            <person name="Bechman K.B."/>
            <person name="Herman A."/>
            <person name="Abrahante J.E."/>
            <person name="Garbe J."/>
        </authorList>
    </citation>
    <scope>NUCLEOTIDE SEQUENCE</scope>
    <source>
        <strain evidence="1">Duluth1</strain>
        <tissue evidence="1">Whole animal</tissue>
    </source>
</reference>
<keyword evidence="2" id="KW-1185">Reference proteome</keyword>
<dbReference type="EMBL" id="JAIWYP010000001">
    <property type="protein sequence ID" value="KAH3883713.1"/>
    <property type="molecule type" value="Genomic_DNA"/>
</dbReference>
<dbReference type="PANTHER" id="PTHR20908:SF1">
    <property type="entry name" value="LD15586P"/>
    <property type="match status" value="1"/>
</dbReference>
<reference evidence="1" key="1">
    <citation type="journal article" date="2019" name="bioRxiv">
        <title>The Genome of the Zebra Mussel, Dreissena polymorpha: A Resource for Invasive Species Research.</title>
        <authorList>
            <person name="McCartney M.A."/>
            <person name="Auch B."/>
            <person name="Kono T."/>
            <person name="Mallez S."/>
            <person name="Zhang Y."/>
            <person name="Obille A."/>
            <person name="Becker A."/>
            <person name="Abrahante J.E."/>
            <person name="Garbe J."/>
            <person name="Badalamenti J.P."/>
            <person name="Herman A."/>
            <person name="Mangelson H."/>
            <person name="Liachko I."/>
            <person name="Sullivan S."/>
            <person name="Sone E.D."/>
            <person name="Koren S."/>
            <person name="Silverstein K.A.T."/>
            <person name="Beckman K.B."/>
            <person name="Gohl D.M."/>
        </authorList>
    </citation>
    <scope>NUCLEOTIDE SEQUENCE</scope>
    <source>
        <strain evidence="1">Duluth1</strain>
        <tissue evidence="1">Whole animal</tissue>
    </source>
</reference>
<sequence>MQHVLDLCYEGHRREQPLLCHAFSVGGYMYGELLNNLYSSGERYQNFDKRIFGNIFDSPVDFDGFPTALRGR</sequence>
<dbReference type="InterPro" id="IPR008547">
    <property type="entry name" value="DUF829_TMEM53"/>
</dbReference>
<comment type="caution">
    <text evidence="1">The sequence shown here is derived from an EMBL/GenBank/DDBJ whole genome shotgun (WGS) entry which is preliminary data.</text>
</comment>
<accession>A0A9D4MU11</accession>
<dbReference type="Pfam" id="PF05705">
    <property type="entry name" value="DUF829"/>
    <property type="match status" value="1"/>
</dbReference>
<name>A0A9D4MU11_DREPO</name>
<dbReference type="PANTHER" id="PTHR20908">
    <property type="entry name" value="LD15586P"/>
    <property type="match status" value="1"/>
</dbReference>
<gene>
    <name evidence="1" type="ORF">DPMN_007679</name>
</gene>
<evidence type="ECO:0000313" key="1">
    <source>
        <dbReference type="EMBL" id="KAH3883713.1"/>
    </source>
</evidence>
<proteinExistence type="predicted"/>
<dbReference type="Proteomes" id="UP000828390">
    <property type="component" value="Unassembled WGS sequence"/>
</dbReference>
<evidence type="ECO:0000313" key="2">
    <source>
        <dbReference type="Proteomes" id="UP000828390"/>
    </source>
</evidence>
<protein>
    <submittedName>
        <fullName evidence="1">Uncharacterized protein</fullName>
    </submittedName>
</protein>
<dbReference type="GO" id="GO:0017171">
    <property type="term" value="F:serine hydrolase activity"/>
    <property type="evidence" value="ECO:0007669"/>
    <property type="project" value="TreeGrafter"/>
</dbReference>
<dbReference type="AlphaFoldDB" id="A0A9D4MU11"/>
<organism evidence="1 2">
    <name type="scientific">Dreissena polymorpha</name>
    <name type="common">Zebra mussel</name>
    <name type="synonym">Mytilus polymorpha</name>
    <dbReference type="NCBI Taxonomy" id="45954"/>
    <lineage>
        <taxon>Eukaryota</taxon>
        <taxon>Metazoa</taxon>
        <taxon>Spiralia</taxon>
        <taxon>Lophotrochozoa</taxon>
        <taxon>Mollusca</taxon>
        <taxon>Bivalvia</taxon>
        <taxon>Autobranchia</taxon>
        <taxon>Heteroconchia</taxon>
        <taxon>Euheterodonta</taxon>
        <taxon>Imparidentia</taxon>
        <taxon>Neoheterodontei</taxon>
        <taxon>Myida</taxon>
        <taxon>Dreissenoidea</taxon>
        <taxon>Dreissenidae</taxon>
        <taxon>Dreissena</taxon>
    </lineage>
</organism>